<feature type="region of interest" description="Disordered" evidence="1">
    <location>
        <begin position="221"/>
        <end position="271"/>
    </location>
</feature>
<feature type="compositionally biased region" description="Basic residues" evidence="1">
    <location>
        <begin position="261"/>
        <end position="270"/>
    </location>
</feature>
<evidence type="ECO:0000313" key="2">
    <source>
        <dbReference type="EMBL" id="KAK8986552.1"/>
    </source>
</evidence>
<sequence length="346" mass="39674">MIKVLTPELSRFSLISGKHKIQEMGKKTNNSLGATATDEAMSGASQKKHLRPRKPKFEVGKPKQGFDKKKKDKKRKRKETAKQLLHETRLMKAEIRASHQLVDKFHLILKLGTTRTKGFDYSVGKEKRRPINKFRHLRVYHLKILCLWSREVDTEAFGEFRGSRTLDSHAACDVSHIALSAYALYVHQCGGLNIQPTSKREGIQAFNDLITIQEMGKKTNNSLGATATDEAMSGASQKKHLRSRKPKFEVGKPKQGFDKKKKDKKRKRKETAKQLLHETRLMKAEIRASHQLVDKFHLILKLGTTRTKGFDYSVGKEKRRPINKFRHLRAYHLKVESTICLSVKSI</sequence>
<reference evidence="2 3" key="1">
    <citation type="journal article" date="2024" name="G3 (Bethesda)">
        <title>Genome assembly of Hibiscus sabdariffa L. provides insights into metabolisms of medicinal natural products.</title>
        <authorList>
            <person name="Kim T."/>
        </authorList>
    </citation>
    <scope>NUCLEOTIDE SEQUENCE [LARGE SCALE GENOMIC DNA]</scope>
    <source>
        <strain evidence="2">TK-2024</strain>
        <tissue evidence="2">Old leaves</tissue>
    </source>
</reference>
<feature type="compositionally biased region" description="Basic and acidic residues" evidence="1">
    <location>
        <begin position="55"/>
        <end position="69"/>
    </location>
</feature>
<proteinExistence type="predicted"/>
<feature type="compositionally biased region" description="Basic and acidic residues" evidence="1">
    <location>
        <begin position="246"/>
        <end position="260"/>
    </location>
</feature>
<evidence type="ECO:0000256" key="1">
    <source>
        <dbReference type="SAM" id="MobiDB-lite"/>
    </source>
</evidence>
<accession>A0ABR2PE13</accession>
<comment type="caution">
    <text evidence="2">The sequence shown here is derived from an EMBL/GenBank/DDBJ whole genome shotgun (WGS) entry which is preliminary data.</text>
</comment>
<feature type="region of interest" description="Disordered" evidence="1">
    <location>
        <begin position="23"/>
        <end position="80"/>
    </location>
</feature>
<dbReference type="Proteomes" id="UP001396334">
    <property type="component" value="Unassembled WGS sequence"/>
</dbReference>
<feature type="compositionally biased region" description="Basic residues" evidence="1">
    <location>
        <begin position="70"/>
        <end position="79"/>
    </location>
</feature>
<dbReference type="EMBL" id="JBBPBN010000063">
    <property type="protein sequence ID" value="KAK8986552.1"/>
    <property type="molecule type" value="Genomic_DNA"/>
</dbReference>
<keyword evidence="3" id="KW-1185">Reference proteome</keyword>
<name>A0ABR2PE13_9ROSI</name>
<protein>
    <submittedName>
        <fullName evidence="2">Uncharacterized protein</fullName>
    </submittedName>
</protein>
<organism evidence="2 3">
    <name type="scientific">Hibiscus sabdariffa</name>
    <name type="common">roselle</name>
    <dbReference type="NCBI Taxonomy" id="183260"/>
    <lineage>
        <taxon>Eukaryota</taxon>
        <taxon>Viridiplantae</taxon>
        <taxon>Streptophyta</taxon>
        <taxon>Embryophyta</taxon>
        <taxon>Tracheophyta</taxon>
        <taxon>Spermatophyta</taxon>
        <taxon>Magnoliopsida</taxon>
        <taxon>eudicotyledons</taxon>
        <taxon>Gunneridae</taxon>
        <taxon>Pentapetalae</taxon>
        <taxon>rosids</taxon>
        <taxon>malvids</taxon>
        <taxon>Malvales</taxon>
        <taxon>Malvaceae</taxon>
        <taxon>Malvoideae</taxon>
        <taxon>Hibiscus</taxon>
    </lineage>
</organism>
<gene>
    <name evidence="2" type="ORF">V6N11_010108</name>
</gene>
<evidence type="ECO:0000313" key="3">
    <source>
        <dbReference type="Proteomes" id="UP001396334"/>
    </source>
</evidence>